<accession>A0A7R9BAJ5</accession>
<proteinExistence type="predicted"/>
<dbReference type="AlphaFoldDB" id="A0A7R9BAJ5"/>
<evidence type="ECO:0000313" key="1">
    <source>
        <dbReference type="EMBL" id="CAD7268141.1"/>
    </source>
</evidence>
<organism evidence="1">
    <name type="scientific">Timema shepardi</name>
    <name type="common">Walking stick</name>
    <dbReference type="NCBI Taxonomy" id="629360"/>
    <lineage>
        <taxon>Eukaryota</taxon>
        <taxon>Metazoa</taxon>
        <taxon>Ecdysozoa</taxon>
        <taxon>Arthropoda</taxon>
        <taxon>Hexapoda</taxon>
        <taxon>Insecta</taxon>
        <taxon>Pterygota</taxon>
        <taxon>Neoptera</taxon>
        <taxon>Polyneoptera</taxon>
        <taxon>Phasmatodea</taxon>
        <taxon>Timematodea</taxon>
        <taxon>Timematoidea</taxon>
        <taxon>Timematidae</taxon>
        <taxon>Timema</taxon>
    </lineage>
</organism>
<gene>
    <name evidence="1" type="ORF">TSIB3V08_LOCUS12143</name>
</gene>
<dbReference type="EMBL" id="OC011796">
    <property type="protein sequence ID" value="CAD7268141.1"/>
    <property type="molecule type" value="Genomic_DNA"/>
</dbReference>
<protein>
    <submittedName>
        <fullName evidence="1">Uncharacterized protein</fullName>
    </submittedName>
</protein>
<reference evidence="1" key="1">
    <citation type="submission" date="2020-11" db="EMBL/GenBank/DDBJ databases">
        <authorList>
            <person name="Tran Van P."/>
        </authorList>
    </citation>
    <scope>NUCLEOTIDE SEQUENCE</scope>
</reference>
<name>A0A7R9BAJ5_TIMSH</name>
<sequence length="136" mass="14010">MDDEPHLLLLDAFSCLTNQSQETIANTPSVSISATLHAAILAQTDIICFIVFCNGGSDVMKVVGWGFGIGAYTCMLFSGQVGEGGIGANTCMVFSGQVGEVRGGDECVAEGGATVVGAVSESLDEILEQAVQKCRG</sequence>